<feature type="region of interest" description="Disordered" evidence="1">
    <location>
        <begin position="235"/>
        <end position="256"/>
    </location>
</feature>
<gene>
    <name evidence="3" type="ORF">ADEAN_000891100</name>
</gene>
<dbReference type="AlphaFoldDB" id="A0A7G2CPU6"/>
<dbReference type="EMBL" id="LR877165">
    <property type="protein sequence ID" value="CAD2221379.1"/>
    <property type="molecule type" value="Genomic_DNA"/>
</dbReference>
<proteinExistence type="predicted"/>
<dbReference type="Proteomes" id="UP000515908">
    <property type="component" value="Chromosome 21"/>
</dbReference>
<reference evidence="3 4" key="1">
    <citation type="submission" date="2020-08" db="EMBL/GenBank/DDBJ databases">
        <authorList>
            <person name="Newling K."/>
            <person name="Davey J."/>
            <person name="Forrester S."/>
        </authorList>
    </citation>
    <scope>NUCLEOTIDE SEQUENCE [LARGE SCALE GENOMIC DNA]</scope>
    <source>
        <strain evidence="4">Crithidia deanei Carvalho (ATCC PRA-265)</strain>
    </source>
</reference>
<dbReference type="VEuPathDB" id="TriTrypDB:ADEAN_000891100"/>
<accession>A0A7G2CPU6</accession>
<evidence type="ECO:0000256" key="1">
    <source>
        <dbReference type="SAM" id="MobiDB-lite"/>
    </source>
</evidence>
<evidence type="ECO:0000256" key="2">
    <source>
        <dbReference type="SAM" id="Phobius"/>
    </source>
</evidence>
<keyword evidence="2" id="KW-0812">Transmembrane</keyword>
<evidence type="ECO:0000313" key="3">
    <source>
        <dbReference type="EMBL" id="CAD2221379.1"/>
    </source>
</evidence>
<feature type="transmembrane region" description="Helical" evidence="2">
    <location>
        <begin position="64"/>
        <end position="84"/>
    </location>
</feature>
<organism evidence="3 4">
    <name type="scientific">Angomonas deanei</name>
    <dbReference type="NCBI Taxonomy" id="59799"/>
    <lineage>
        <taxon>Eukaryota</taxon>
        <taxon>Discoba</taxon>
        <taxon>Euglenozoa</taxon>
        <taxon>Kinetoplastea</taxon>
        <taxon>Metakinetoplastina</taxon>
        <taxon>Trypanosomatida</taxon>
        <taxon>Trypanosomatidae</taxon>
        <taxon>Strigomonadinae</taxon>
        <taxon>Angomonas</taxon>
    </lineage>
</organism>
<evidence type="ECO:0000313" key="4">
    <source>
        <dbReference type="Proteomes" id="UP000515908"/>
    </source>
</evidence>
<keyword evidence="2" id="KW-1133">Transmembrane helix</keyword>
<keyword evidence="4" id="KW-1185">Reference proteome</keyword>
<dbReference type="OrthoDB" id="273203at2759"/>
<protein>
    <submittedName>
        <fullName evidence="3">Uncharacterized protein</fullName>
    </submittedName>
</protein>
<name>A0A7G2CPU6_9TRYP</name>
<keyword evidence="2" id="KW-0472">Membrane</keyword>
<sequence length="282" mass="31904">MALEAILYYVSTVRQGAQISSAASPESISMVSGYMTATLFSVNENERYTETYNMPIQCAPETGFWAFAFISVLFIALFLFRYVWYRGRRHAKKRAKAAVQEDERRIMQGYGNVNVEENTAQPEEQVATQWMVDEYGNYYSVPAEGGTGNNEPAPAEEPQYQYWVDPTTGQTYQFLVEPQETEAEAEDDGAQYYQEGEENAEEAGDNNGYYVEGEYPEEEQQGEYAYDDAEAAAFDDQQPAGQVGEEEAAQYYQDPESGITYQVYVDPESGETYYQPLETDTA</sequence>